<evidence type="ECO:0000313" key="1">
    <source>
        <dbReference type="EMBL" id="KIK37720.1"/>
    </source>
</evidence>
<dbReference type="Gene3D" id="1.25.40.10">
    <property type="entry name" value="Tetratricopeptide repeat domain"/>
    <property type="match status" value="1"/>
</dbReference>
<gene>
    <name evidence="1" type="ORF">CY34DRAFT_810102</name>
</gene>
<keyword evidence="2" id="KW-1185">Reference proteome</keyword>
<dbReference type="SUPFAM" id="SSF48452">
    <property type="entry name" value="TPR-like"/>
    <property type="match status" value="1"/>
</dbReference>
<sequence length="230" mass="26046">MAQKLDWDSALRDAIKSITIQPSLTGFISKGISLCGKKRIREAMTAFDIASTFTNGDSKTNLLIFLIKSIALFSANEHRDAIMRIKELASTSSSDVDPIPCCIVEAYLRVQAGIIALNCKRYNEAIDQFTAAVNASKFFVKIEIHSKYEVFTEVGQYIQLEFTEFTLNCVIWQLFGWDLKSLWQTTIQQRCLALLRANRHGEALEFFHSVMEKSDEITKASLRAWFSAPK</sequence>
<name>A0A0C9ZJR3_9AGAM</name>
<reference evidence="2" key="2">
    <citation type="submission" date="2015-01" db="EMBL/GenBank/DDBJ databases">
        <title>Evolutionary Origins and Diversification of the Mycorrhizal Mutualists.</title>
        <authorList>
            <consortium name="DOE Joint Genome Institute"/>
            <consortium name="Mycorrhizal Genomics Consortium"/>
            <person name="Kohler A."/>
            <person name="Kuo A."/>
            <person name="Nagy L.G."/>
            <person name="Floudas D."/>
            <person name="Copeland A."/>
            <person name="Barry K.W."/>
            <person name="Cichocki N."/>
            <person name="Veneault-Fourrey C."/>
            <person name="LaButti K."/>
            <person name="Lindquist E.A."/>
            <person name="Lipzen A."/>
            <person name="Lundell T."/>
            <person name="Morin E."/>
            <person name="Murat C."/>
            <person name="Riley R."/>
            <person name="Ohm R."/>
            <person name="Sun H."/>
            <person name="Tunlid A."/>
            <person name="Henrissat B."/>
            <person name="Grigoriev I.V."/>
            <person name="Hibbett D.S."/>
            <person name="Martin F."/>
        </authorList>
    </citation>
    <scope>NUCLEOTIDE SEQUENCE [LARGE SCALE GENOMIC DNA]</scope>
    <source>
        <strain evidence="2">UH-Slu-Lm8-n1</strain>
    </source>
</reference>
<dbReference type="STRING" id="930992.A0A0C9ZJR3"/>
<dbReference type="Proteomes" id="UP000054485">
    <property type="component" value="Unassembled WGS sequence"/>
</dbReference>
<protein>
    <submittedName>
        <fullName evidence="1">Uncharacterized protein</fullName>
    </submittedName>
</protein>
<accession>A0A0C9ZJR3</accession>
<evidence type="ECO:0000313" key="2">
    <source>
        <dbReference type="Proteomes" id="UP000054485"/>
    </source>
</evidence>
<dbReference type="InterPro" id="IPR011990">
    <property type="entry name" value="TPR-like_helical_dom_sf"/>
</dbReference>
<dbReference type="InParanoid" id="A0A0C9ZJR3"/>
<organism evidence="1 2">
    <name type="scientific">Suillus luteus UH-Slu-Lm8-n1</name>
    <dbReference type="NCBI Taxonomy" id="930992"/>
    <lineage>
        <taxon>Eukaryota</taxon>
        <taxon>Fungi</taxon>
        <taxon>Dikarya</taxon>
        <taxon>Basidiomycota</taxon>
        <taxon>Agaricomycotina</taxon>
        <taxon>Agaricomycetes</taxon>
        <taxon>Agaricomycetidae</taxon>
        <taxon>Boletales</taxon>
        <taxon>Suillineae</taxon>
        <taxon>Suillaceae</taxon>
        <taxon>Suillus</taxon>
    </lineage>
</organism>
<dbReference type="AlphaFoldDB" id="A0A0C9ZJR3"/>
<proteinExistence type="predicted"/>
<dbReference type="OrthoDB" id="2674319at2759"/>
<dbReference type="HOGENOM" id="CLU_095792_0_0_1"/>
<reference evidence="1 2" key="1">
    <citation type="submission" date="2014-04" db="EMBL/GenBank/DDBJ databases">
        <authorList>
            <consortium name="DOE Joint Genome Institute"/>
            <person name="Kuo A."/>
            <person name="Ruytinx J."/>
            <person name="Rineau F."/>
            <person name="Colpaert J."/>
            <person name="Kohler A."/>
            <person name="Nagy L.G."/>
            <person name="Floudas D."/>
            <person name="Copeland A."/>
            <person name="Barry K.W."/>
            <person name="Cichocki N."/>
            <person name="Veneault-Fourrey C."/>
            <person name="LaButti K."/>
            <person name="Lindquist E.A."/>
            <person name="Lipzen A."/>
            <person name="Lundell T."/>
            <person name="Morin E."/>
            <person name="Murat C."/>
            <person name="Sun H."/>
            <person name="Tunlid A."/>
            <person name="Henrissat B."/>
            <person name="Grigoriev I.V."/>
            <person name="Hibbett D.S."/>
            <person name="Martin F."/>
            <person name="Nordberg H.P."/>
            <person name="Cantor M.N."/>
            <person name="Hua S.X."/>
        </authorList>
    </citation>
    <scope>NUCLEOTIDE SEQUENCE [LARGE SCALE GENOMIC DNA]</scope>
    <source>
        <strain evidence="1 2">UH-Slu-Lm8-n1</strain>
    </source>
</reference>
<dbReference type="EMBL" id="KN835434">
    <property type="protein sequence ID" value="KIK37720.1"/>
    <property type="molecule type" value="Genomic_DNA"/>
</dbReference>